<dbReference type="AlphaFoldDB" id="A0A089X7T5"/>
<keyword evidence="2 4" id="KW-0689">Ribosomal protein</keyword>
<protein>
    <recommendedName>
        <fullName evidence="4">Large ribosomal subunit protein bL27c</fullName>
    </recommendedName>
</protein>
<dbReference type="Gene3D" id="2.40.50.100">
    <property type="match status" value="1"/>
</dbReference>
<comment type="similarity">
    <text evidence="1 4">Belongs to the bacterial ribosomal protein bL27 family.</text>
</comment>
<dbReference type="FunFam" id="2.40.50.100:FF:000026">
    <property type="entry name" value="50S ribosomal protein L27"/>
    <property type="match status" value="1"/>
</dbReference>
<dbReference type="PRINTS" id="PR00063">
    <property type="entry name" value="RIBOSOMALL27"/>
</dbReference>
<dbReference type="PROSITE" id="PS00831">
    <property type="entry name" value="RIBOSOMAL_L27"/>
    <property type="match status" value="1"/>
</dbReference>
<dbReference type="HAMAP" id="MF_00539">
    <property type="entry name" value="Ribosomal_bL27"/>
    <property type="match status" value="1"/>
</dbReference>
<dbReference type="GO" id="GO:0006412">
    <property type="term" value="P:translation"/>
    <property type="evidence" value="ECO:0007669"/>
    <property type="project" value="UniProtKB-UniRule"/>
</dbReference>
<evidence type="ECO:0000256" key="4">
    <source>
        <dbReference type="HAMAP-Rule" id="MF_00539"/>
    </source>
</evidence>
<evidence type="ECO:0000256" key="1">
    <source>
        <dbReference type="ARBA" id="ARBA00010797"/>
    </source>
</evidence>
<dbReference type="GO" id="GO:0005762">
    <property type="term" value="C:mitochondrial large ribosomal subunit"/>
    <property type="evidence" value="ECO:0007669"/>
    <property type="project" value="TreeGrafter"/>
</dbReference>
<dbReference type="RefSeq" id="YP_009093086.1">
    <property type="nucleotide sequence ID" value="NC_025311.1"/>
</dbReference>
<dbReference type="PANTHER" id="PTHR15893:SF0">
    <property type="entry name" value="LARGE RIBOSOMAL SUBUNIT PROTEIN BL27M"/>
    <property type="match status" value="1"/>
</dbReference>
<name>A0A089X7T5_9STRA</name>
<dbReference type="InterPro" id="IPR001684">
    <property type="entry name" value="Ribosomal_bL27"/>
</dbReference>
<evidence type="ECO:0000313" key="6">
    <source>
        <dbReference type="EMBL" id="AIR75759.1"/>
    </source>
</evidence>
<gene>
    <name evidence="4 6" type="primary">rpl27</name>
</gene>
<evidence type="ECO:0000256" key="2">
    <source>
        <dbReference type="ARBA" id="ARBA00022980"/>
    </source>
</evidence>
<dbReference type="GeneID" id="20833749"/>
<dbReference type="InterPro" id="IPR018261">
    <property type="entry name" value="Ribosomal_bL27_CS"/>
</dbReference>
<geneLocation type="chloroplast" evidence="6"/>
<dbReference type="GO" id="GO:0009507">
    <property type="term" value="C:chloroplast"/>
    <property type="evidence" value="ECO:0007669"/>
    <property type="project" value="UniProtKB-SubCell"/>
</dbReference>
<reference evidence="6" key="2">
    <citation type="submission" date="2014-06" db="EMBL/GenBank/DDBJ databases">
        <authorList>
            <person name="Sabir J.S.M."/>
            <person name="Yu M."/>
            <person name="Ashworth M.P."/>
            <person name="Baeshen N.A."/>
            <person name="Baeshen M.N."/>
            <person name="Bahieldin A."/>
            <person name="Theriot E.C."/>
            <person name="Jansen R.K."/>
        </authorList>
    </citation>
    <scope>NUCLEOTIDE SEQUENCE</scope>
</reference>
<dbReference type="SUPFAM" id="SSF110324">
    <property type="entry name" value="Ribosomal L27 protein-like"/>
    <property type="match status" value="1"/>
</dbReference>
<evidence type="ECO:0000256" key="5">
    <source>
        <dbReference type="SAM" id="MobiDB-lite"/>
    </source>
</evidence>
<dbReference type="GO" id="GO:0003735">
    <property type="term" value="F:structural constituent of ribosome"/>
    <property type="evidence" value="ECO:0007669"/>
    <property type="project" value="InterPro"/>
</dbReference>
<keyword evidence="3 4" id="KW-0687">Ribonucleoprotein</keyword>
<evidence type="ECO:0000256" key="3">
    <source>
        <dbReference type="ARBA" id="ARBA00023274"/>
    </source>
</evidence>
<comment type="subcellular location">
    <subcellularLocation>
        <location evidence="4">Plastid</location>
        <location evidence="4">Chloroplast</location>
    </subcellularLocation>
</comment>
<dbReference type="EMBL" id="KJ958482">
    <property type="protein sequence ID" value="AIR75759.1"/>
    <property type="molecule type" value="Genomic_DNA"/>
</dbReference>
<organism evidence="6">
    <name type="scientific">Rhizosolenia imbricata</name>
    <dbReference type="NCBI Taxonomy" id="216768"/>
    <lineage>
        <taxon>Eukaryota</taxon>
        <taxon>Sar</taxon>
        <taxon>Stramenopiles</taxon>
        <taxon>Ochrophyta</taxon>
        <taxon>Bacillariophyta</taxon>
        <taxon>Coscinodiscophyceae</taxon>
        <taxon>Rhizosoleniophycidae</taxon>
        <taxon>Rhizosoleniales</taxon>
        <taxon>Rhizosoleniaceae</taxon>
        <taxon>Rhizosolenia</taxon>
    </lineage>
</organism>
<accession>A0A089X7T5</accession>
<keyword evidence="6" id="KW-0150">Chloroplast</keyword>
<dbReference type="NCBIfam" id="TIGR00062">
    <property type="entry name" value="L27"/>
    <property type="match status" value="1"/>
</dbReference>
<reference evidence="6" key="1">
    <citation type="journal article" date="2014" name="PLoS ONE">
        <title>Conserved gene order and expanded inverted repeats characterize plastid genomes of Thalassiosirales.</title>
        <authorList>
            <person name="Sabir J.S."/>
            <person name="Yu M."/>
            <person name="Ashworth M.P."/>
            <person name="Baeshen N.A."/>
            <person name="Baeshen M.N."/>
            <person name="Bahieldin A."/>
            <person name="Theriot E.C."/>
            <person name="Jansen R.K."/>
        </authorList>
    </citation>
    <scope>NUCLEOTIDE SEQUENCE</scope>
</reference>
<sequence>MAHKKGAGSTKNGRDSNSKRLGVKEFGGHFVKAGSILVRQRGMKFKPGINVGCGKDFTLFALVEGTVKFDYKDAKHKRVNIIV</sequence>
<keyword evidence="6" id="KW-0934">Plastid</keyword>
<proteinExistence type="inferred from homology"/>
<feature type="region of interest" description="Disordered" evidence="5">
    <location>
        <begin position="1"/>
        <end position="21"/>
    </location>
</feature>
<dbReference type="PANTHER" id="PTHR15893">
    <property type="entry name" value="RIBOSOMAL PROTEIN L27"/>
    <property type="match status" value="1"/>
</dbReference>
<dbReference type="Pfam" id="PF01016">
    <property type="entry name" value="Ribosomal_L27"/>
    <property type="match status" value="1"/>
</dbReference>
<feature type="compositionally biased region" description="Basic and acidic residues" evidence="5">
    <location>
        <begin position="12"/>
        <end position="21"/>
    </location>
</feature>